<comment type="caution">
    <text evidence="2">The sequence shown here is derived from an EMBL/GenBank/DDBJ whole genome shotgun (WGS) entry which is preliminary data.</text>
</comment>
<keyword evidence="3" id="KW-1185">Reference proteome</keyword>
<dbReference type="SUPFAM" id="SSF56672">
    <property type="entry name" value="DNA/RNA polymerases"/>
    <property type="match status" value="1"/>
</dbReference>
<reference evidence="2 3" key="1">
    <citation type="journal article" date="2018" name="Cell">
        <title>The Chara Genome: Secondary Complexity and Implications for Plant Terrestrialization.</title>
        <authorList>
            <person name="Nishiyama T."/>
            <person name="Sakayama H."/>
            <person name="Vries J.D."/>
            <person name="Buschmann H."/>
            <person name="Saint-Marcoux D."/>
            <person name="Ullrich K.K."/>
            <person name="Haas F.B."/>
            <person name="Vanderstraeten L."/>
            <person name="Becker D."/>
            <person name="Lang D."/>
            <person name="Vosolsobe S."/>
            <person name="Rombauts S."/>
            <person name="Wilhelmsson P.K.I."/>
            <person name="Janitza P."/>
            <person name="Kern R."/>
            <person name="Heyl A."/>
            <person name="Rumpler F."/>
            <person name="Villalobos L.I.A.C."/>
            <person name="Clay J.M."/>
            <person name="Skokan R."/>
            <person name="Toyoda A."/>
            <person name="Suzuki Y."/>
            <person name="Kagoshima H."/>
            <person name="Schijlen E."/>
            <person name="Tajeshwar N."/>
            <person name="Catarino B."/>
            <person name="Hetherington A.J."/>
            <person name="Saltykova A."/>
            <person name="Bonnot C."/>
            <person name="Breuninger H."/>
            <person name="Symeonidi A."/>
            <person name="Radhakrishnan G.V."/>
            <person name="Van Nieuwerburgh F."/>
            <person name="Deforce D."/>
            <person name="Chang C."/>
            <person name="Karol K.G."/>
            <person name="Hedrich R."/>
            <person name="Ulvskov P."/>
            <person name="Glockner G."/>
            <person name="Delwiche C.F."/>
            <person name="Petrasek J."/>
            <person name="Van de Peer Y."/>
            <person name="Friml J."/>
            <person name="Beilby M."/>
            <person name="Dolan L."/>
            <person name="Kohara Y."/>
            <person name="Sugano S."/>
            <person name="Fujiyama A."/>
            <person name="Delaux P.-M."/>
            <person name="Quint M."/>
            <person name="TheiBen G."/>
            <person name="Hagemann M."/>
            <person name="Harholt J."/>
            <person name="Dunand C."/>
            <person name="Zachgo S."/>
            <person name="Langdale J."/>
            <person name="Maumus F."/>
            <person name="Straeten D.V.D."/>
            <person name="Gould S.B."/>
            <person name="Rensing S.A."/>
        </authorList>
    </citation>
    <scope>NUCLEOTIDE SEQUENCE [LARGE SCALE GENOMIC DNA]</scope>
    <source>
        <strain evidence="2 3">S276</strain>
    </source>
</reference>
<sequence length="668" mass="74874">MLLRSQTVVMDQKSTETDEAYQARMLLLITEAKQQSDAVAAAAKKKAEDAEKARLLAIEQQHQQDEAATKVADEERLQRREKIFSGERALLTMEVDWRAEDDNGKLEESGNKIALLLSHLTDLLATCIAQPEDIHHLNNAVHTHNQVFDQLTSRLQQLEQTVAALIASSSNTFDRLEALEIDIGSLKDGVQLQQNATQQFEQRICTAATYSRSKSRETTPKFDDQEIFCDSTKTDPIPWFHKFELKLQLHYVSEHKHHVYLHSRSGGACQAWLDNLLSKYGVVAVDLHTKISRDDLKAAWHKRFQVELSEIKAMDKLMTFEQGTLPSVDWIAEYQRLTSLPDIQMGFKDVKHYFISRSCPALGNALTHVEDTLTTTAELFDKVAQIIVTNKEAKNLHRSSATGLTRDQHRPKVAVVVVATPTDQTGEALSANEGDRLAAARDGGPPGKGRGRDVRHFGHGLRRYFGNALACKCGSQGQLQPADSYRPRRFRHRSVVHYSSSAPFDPMPSGDGQVVPGYLRLHNEIGLCFLRTVTVADSSPTNLSSNPRVVRLLEEFTDIFESPTGVVPDRPISHEIILEVGAVPPKGCIYHMSEEELKVLRAQLDDLLDKGWIRPSSSPYRAPVLFVRKKNKDLQLCIDYHKLNAQTVKNAGPLPHIDDLLERLGGTK</sequence>
<accession>A0A388LEA5</accession>
<dbReference type="Gene3D" id="3.30.70.270">
    <property type="match status" value="1"/>
</dbReference>
<dbReference type="InterPro" id="IPR043502">
    <property type="entry name" value="DNA/RNA_pol_sf"/>
</dbReference>
<evidence type="ECO:0008006" key="4">
    <source>
        <dbReference type="Google" id="ProtNLM"/>
    </source>
</evidence>
<dbReference type="PANTHER" id="PTHR24559:SF444">
    <property type="entry name" value="REVERSE TRANSCRIPTASE DOMAIN-CONTAINING PROTEIN"/>
    <property type="match status" value="1"/>
</dbReference>
<protein>
    <recommendedName>
        <fullName evidence="4">Reverse transcriptase domain-containing protein</fullName>
    </recommendedName>
</protein>
<dbReference type="Gramene" id="GBG80634">
    <property type="protein sequence ID" value="GBG80634"/>
    <property type="gene ID" value="CBR_g31094"/>
</dbReference>
<gene>
    <name evidence="2" type="ORF">CBR_g31094</name>
</gene>
<proteinExistence type="predicted"/>
<keyword evidence="1" id="KW-0175">Coiled coil</keyword>
<name>A0A388LEA5_CHABU</name>
<dbReference type="Proteomes" id="UP000265515">
    <property type="component" value="Unassembled WGS sequence"/>
</dbReference>
<feature type="coiled-coil region" evidence="1">
    <location>
        <begin position="141"/>
        <end position="168"/>
    </location>
</feature>
<dbReference type="PANTHER" id="PTHR24559">
    <property type="entry name" value="TRANSPOSON TY3-I GAG-POL POLYPROTEIN"/>
    <property type="match status" value="1"/>
</dbReference>
<dbReference type="InterPro" id="IPR053134">
    <property type="entry name" value="RNA-dir_DNA_polymerase"/>
</dbReference>
<evidence type="ECO:0000256" key="1">
    <source>
        <dbReference type="SAM" id="Coils"/>
    </source>
</evidence>
<dbReference type="InterPro" id="IPR043128">
    <property type="entry name" value="Rev_trsase/Diguanyl_cyclase"/>
</dbReference>
<evidence type="ECO:0000313" key="3">
    <source>
        <dbReference type="Proteomes" id="UP000265515"/>
    </source>
</evidence>
<dbReference type="Gene3D" id="3.10.10.10">
    <property type="entry name" value="HIV Type 1 Reverse Transcriptase, subunit A, domain 1"/>
    <property type="match status" value="1"/>
</dbReference>
<dbReference type="EMBL" id="BFEA01000352">
    <property type="protein sequence ID" value="GBG80634.1"/>
    <property type="molecule type" value="Genomic_DNA"/>
</dbReference>
<dbReference type="AlphaFoldDB" id="A0A388LEA5"/>
<organism evidence="2 3">
    <name type="scientific">Chara braunii</name>
    <name type="common">Braun's stonewort</name>
    <dbReference type="NCBI Taxonomy" id="69332"/>
    <lineage>
        <taxon>Eukaryota</taxon>
        <taxon>Viridiplantae</taxon>
        <taxon>Streptophyta</taxon>
        <taxon>Charophyceae</taxon>
        <taxon>Charales</taxon>
        <taxon>Characeae</taxon>
        <taxon>Chara</taxon>
    </lineage>
</organism>
<evidence type="ECO:0000313" key="2">
    <source>
        <dbReference type="EMBL" id="GBG80634.1"/>
    </source>
</evidence>